<organism evidence="1 2">
    <name type="scientific">Knoellia flava</name>
    <dbReference type="NCBI Taxonomy" id="913969"/>
    <lineage>
        <taxon>Bacteria</taxon>
        <taxon>Bacillati</taxon>
        <taxon>Actinomycetota</taxon>
        <taxon>Actinomycetes</taxon>
        <taxon>Micrococcales</taxon>
        <taxon>Intrasporangiaceae</taxon>
        <taxon>Knoellia</taxon>
    </lineage>
</organism>
<evidence type="ECO:0000313" key="2">
    <source>
        <dbReference type="Proteomes" id="UP000628079"/>
    </source>
</evidence>
<reference evidence="1" key="1">
    <citation type="journal article" date="2014" name="Int. J. Syst. Evol. Microbiol.">
        <title>Complete genome sequence of Corynebacterium casei LMG S-19264T (=DSM 44701T), isolated from a smear-ripened cheese.</title>
        <authorList>
            <consortium name="US DOE Joint Genome Institute (JGI-PGF)"/>
            <person name="Walter F."/>
            <person name="Albersmeier A."/>
            <person name="Kalinowski J."/>
            <person name="Ruckert C."/>
        </authorList>
    </citation>
    <scope>NUCLEOTIDE SEQUENCE</scope>
    <source>
        <strain evidence="1">CGMCC 1.10749</strain>
    </source>
</reference>
<dbReference type="Proteomes" id="UP000628079">
    <property type="component" value="Unassembled WGS sequence"/>
</dbReference>
<sequence length="56" mass="6213">MNPSPAFVEALREEREALRELLRRRPSAEVLGDALGRLADLDDLEARAVERPAAIS</sequence>
<evidence type="ECO:0000313" key="1">
    <source>
        <dbReference type="EMBL" id="GGB68197.1"/>
    </source>
</evidence>
<proteinExistence type="predicted"/>
<comment type="caution">
    <text evidence="1">The sequence shown here is derived from an EMBL/GenBank/DDBJ whole genome shotgun (WGS) entry which is preliminary data.</text>
</comment>
<dbReference type="EMBL" id="BMEA01000001">
    <property type="protein sequence ID" value="GGB68197.1"/>
    <property type="molecule type" value="Genomic_DNA"/>
</dbReference>
<protein>
    <submittedName>
        <fullName evidence="1">Uncharacterized protein</fullName>
    </submittedName>
</protein>
<dbReference type="AlphaFoldDB" id="A0A8H9FS42"/>
<reference evidence="1" key="2">
    <citation type="submission" date="2020-09" db="EMBL/GenBank/DDBJ databases">
        <authorList>
            <person name="Sun Q."/>
            <person name="Zhou Y."/>
        </authorList>
    </citation>
    <scope>NUCLEOTIDE SEQUENCE</scope>
    <source>
        <strain evidence="1">CGMCC 1.10749</strain>
    </source>
</reference>
<accession>A0A8H9FS42</accession>
<name>A0A8H9FS42_9MICO</name>
<gene>
    <name evidence="1" type="ORF">GCM10011314_04300</name>
</gene>
<dbReference type="RefSeq" id="WP_156971672.1">
    <property type="nucleotide sequence ID" value="NZ_BMEA01000001.1"/>
</dbReference>